<gene>
    <name evidence="3" type="ORF">VP1G_05561</name>
</gene>
<dbReference type="EMBL" id="KN714711">
    <property type="protein sequence ID" value="KUI58274.1"/>
    <property type="molecule type" value="Genomic_DNA"/>
</dbReference>
<accession>A0A194V2Z6</accession>
<proteinExistence type="predicted"/>
<feature type="chain" id="PRO_5008266110" evidence="2">
    <location>
        <begin position="23"/>
        <end position="318"/>
    </location>
</feature>
<keyword evidence="2" id="KW-0732">Signal</keyword>
<dbReference type="Proteomes" id="UP000078576">
    <property type="component" value="Unassembled WGS sequence"/>
</dbReference>
<dbReference type="STRING" id="694573.A0A194V2Z6"/>
<sequence length="318" mass="33255">MHITKSHLTGLVLSASTATAASLFDKRVTVSWGPIAGLQASTSEIIATTSTIYPGKMPSDQKGFMFAWIGLGNGTGDLIQSIIGSYPAGQSECSGSDADTTWCISSEVYGLDDTGATVQFVGDKRTADVNYENGIFFNYTLIDKSTYLWEQTMTDALTGELLSTYQKKSGPMTLWNTAVELQPNGDEEPTGTIEPQYYVNSTIYLDAADAAYGDGLYTEYGAITSDMTTSDGGKTWFIEKITVPAMDNSTSSSSDSAVVAAVSSSSSAVVSAAPSTSAAAVPSVYSASSAAPVPTEGSNPWGHSGQNQGPPSGRFGAW</sequence>
<evidence type="ECO:0000256" key="2">
    <source>
        <dbReference type="SAM" id="SignalP"/>
    </source>
</evidence>
<feature type="region of interest" description="Disordered" evidence="1">
    <location>
        <begin position="289"/>
        <end position="318"/>
    </location>
</feature>
<reference evidence="4" key="1">
    <citation type="submission" date="2014-12" db="EMBL/GenBank/DDBJ databases">
        <title>Genome Sequence of Valsa Canker Pathogens Uncovers a Specific Adaption of Colonization on Woody Bark.</title>
        <authorList>
            <person name="Yin Z."/>
            <person name="Liu H."/>
            <person name="Gao X."/>
            <person name="Li Z."/>
            <person name="Song N."/>
            <person name="Ke X."/>
            <person name="Dai Q."/>
            <person name="Wu Y."/>
            <person name="Sun Y."/>
            <person name="Xu J.-R."/>
            <person name="Kang Z.K."/>
            <person name="Wang L."/>
            <person name="Huang L."/>
        </authorList>
    </citation>
    <scope>NUCLEOTIDE SEQUENCE [LARGE SCALE GENOMIC DNA]</scope>
    <source>
        <strain evidence="4">SXYL134</strain>
    </source>
</reference>
<feature type="signal peptide" evidence="2">
    <location>
        <begin position="1"/>
        <end position="22"/>
    </location>
</feature>
<name>A0A194V2Z6_CYTMA</name>
<evidence type="ECO:0000313" key="3">
    <source>
        <dbReference type="EMBL" id="KUI58274.1"/>
    </source>
</evidence>
<evidence type="ECO:0000313" key="4">
    <source>
        <dbReference type="Proteomes" id="UP000078576"/>
    </source>
</evidence>
<organism evidence="3 4">
    <name type="scientific">Cytospora mali</name>
    <name type="common">Apple Valsa canker fungus</name>
    <name type="synonym">Valsa mali</name>
    <dbReference type="NCBI Taxonomy" id="578113"/>
    <lineage>
        <taxon>Eukaryota</taxon>
        <taxon>Fungi</taxon>
        <taxon>Dikarya</taxon>
        <taxon>Ascomycota</taxon>
        <taxon>Pezizomycotina</taxon>
        <taxon>Sordariomycetes</taxon>
        <taxon>Sordariomycetidae</taxon>
        <taxon>Diaporthales</taxon>
        <taxon>Cytosporaceae</taxon>
        <taxon>Cytospora</taxon>
    </lineage>
</organism>
<dbReference type="AlphaFoldDB" id="A0A194V2Z6"/>
<evidence type="ECO:0000256" key="1">
    <source>
        <dbReference type="SAM" id="MobiDB-lite"/>
    </source>
</evidence>
<dbReference type="OrthoDB" id="5086500at2759"/>
<protein>
    <submittedName>
        <fullName evidence="3">Uncharacterized protein</fullName>
    </submittedName>
</protein>
<keyword evidence="4" id="KW-1185">Reference proteome</keyword>